<evidence type="ECO:0000256" key="3">
    <source>
        <dbReference type="ARBA" id="ARBA00022475"/>
    </source>
</evidence>
<feature type="region of interest" description="Disordered" evidence="9">
    <location>
        <begin position="217"/>
        <end position="248"/>
    </location>
</feature>
<evidence type="ECO:0000256" key="5">
    <source>
        <dbReference type="ARBA" id="ARBA00022927"/>
    </source>
</evidence>
<evidence type="ECO:0000313" key="12">
    <source>
        <dbReference type="EMBL" id="MFG3817178.1"/>
    </source>
</evidence>
<comment type="subcellular location">
    <subcellularLocation>
        <location evidence="1">Cell membrane</location>
        <topology evidence="1">Multi-pass membrane protein</topology>
    </subcellularLocation>
    <subcellularLocation>
        <location evidence="8">Membrane</location>
        <topology evidence="8">Multi-pass membrane protein</topology>
    </subcellularLocation>
</comment>
<evidence type="ECO:0000256" key="2">
    <source>
        <dbReference type="ARBA" id="ARBA00022448"/>
    </source>
</evidence>
<feature type="transmembrane region" description="Helical" evidence="10">
    <location>
        <begin position="14"/>
        <end position="35"/>
    </location>
</feature>
<evidence type="ECO:0000256" key="10">
    <source>
        <dbReference type="SAM" id="Phobius"/>
    </source>
</evidence>
<keyword evidence="13" id="KW-1185">Reference proteome</keyword>
<keyword evidence="7 10" id="KW-0472">Membrane</keyword>
<keyword evidence="5 8" id="KW-0653">Protein transport</keyword>
<keyword evidence="2 8" id="KW-0813">Transport</keyword>
<keyword evidence="4 10" id="KW-0812">Transmembrane</keyword>
<evidence type="ECO:0000256" key="9">
    <source>
        <dbReference type="SAM" id="MobiDB-lite"/>
    </source>
</evidence>
<evidence type="ECO:0000256" key="8">
    <source>
        <dbReference type="RuleBase" id="RU004057"/>
    </source>
</evidence>
<comment type="similarity">
    <text evidence="8">Belongs to the exbB/tolQ family.</text>
</comment>
<accession>A0ABW7C8J6</accession>
<feature type="transmembrane region" description="Helical" evidence="10">
    <location>
        <begin position="156"/>
        <end position="182"/>
    </location>
</feature>
<evidence type="ECO:0000313" key="13">
    <source>
        <dbReference type="Proteomes" id="UP001604335"/>
    </source>
</evidence>
<feature type="transmembrane region" description="Helical" evidence="10">
    <location>
        <begin position="115"/>
        <end position="136"/>
    </location>
</feature>
<evidence type="ECO:0000259" key="11">
    <source>
        <dbReference type="Pfam" id="PF01618"/>
    </source>
</evidence>
<gene>
    <name evidence="12" type="ORF">VPK24_05975</name>
</gene>
<evidence type="ECO:0000256" key="1">
    <source>
        <dbReference type="ARBA" id="ARBA00004651"/>
    </source>
</evidence>
<name>A0ABW7C8J6_9CYAN</name>
<dbReference type="PANTHER" id="PTHR30625">
    <property type="entry name" value="PROTEIN TOLQ"/>
    <property type="match status" value="1"/>
</dbReference>
<protein>
    <submittedName>
        <fullName evidence="12">MotA/TolQ/ExbB proton channel family protein</fullName>
    </submittedName>
</protein>
<evidence type="ECO:0000256" key="7">
    <source>
        <dbReference type="ARBA" id="ARBA00023136"/>
    </source>
</evidence>
<dbReference type="RefSeq" id="WP_393011304.1">
    <property type="nucleotide sequence ID" value="NZ_JAZAQF010000029.1"/>
</dbReference>
<dbReference type="InterPro" id="IPR002898">
    <property type="entry name" value="MotA_ExbB_proton_chnl"/>
</dbReference>
<organism evidence="12 13">
    <name type="scientific">Limnothrix redekei LRLZ20PSL1</name>
    <dbReference type="NCBI Taxonomy" id="3112953"/>
    <lineage>
        <taxon>Bacteria</taxon>
        <taxon>Bacillati</taxon>
        <taxon>Cyanobacteriota</taxon>
        <taxon>Cyanophyceae</taxon>
        <taxon>Pseudanabaenales</taxon>
        <taxon>Pseudanabaenaceae</taxon>
        <taxon>Limnothrix</taxon>
    </lineage>
</organism>
<dbReference type="EMBL" id="JAZAQF010000029">
    <property type="protein sequence ID" value="MFG3817178.1"/>
    <property type="molecule type" value="Genomic_DNA"/>
</dbReference>
<keyword evidence="3" id="KW-1003">Cell membrane</keyword>
<keyword evidence="6 10" id="KW-1133">Transmembrane helix</keyword>
<dbReference type="Proteomes" id="UP001604335">
    <property type="component" value="Unassembled WGS sequence"/>
</dbReference>
<sequence>MSQVFDLLVKGGPVMWPLLGMSIATVAVTLERAVFWVRLMAQEDRIVHDVLAAAKYSLQDAAITAREAQTLPIGRFLLAPLMLKQPTPETFNLALETAAEREFVKMRRGDKLLETIVAVAPLLGLLGTVTGLIATFNNLNIGGGGDTKAATAAAAGIGEALLTTAFGMIVAIMALVVFRVLVVLQSQQIDYFTEVGSRLELIYRQVWYEPLFPTPDLPSGGGRSPGGERPTHGFDPLPYADRPPSLVD</sequence>
<dbReference type="InterPro" id="IPR050790">
    <property type="entry name" value="ExbB/TolQ_transport"/>
</dbReference>
<dbReference type="PANTHER" id="PTHR30625:SF15">
    <property type="entry name" value="BIOPOLYMER TRANSPORT PROTEIN EXBB"/>
    <property type="match status" value="1"/>
</dbReference>
<feature type="domain" description="MotA/TolQ/ExbB proton channel" evidence="11">
    <location>
        <begin position="72"/>
        <end position="192"/>
    </location>
</feature>
<proteinExistence type="inferred from homology"/>
<reference evidence="13" key="1">
    <citation type="journal article" date="2024" name="Algal Res.">
        <title>Biochemical, toxicological and genomic investigation of a high-biomass producing Limnothrix strain isolated from Italian shallow drinking water reservoir.</title>
        <authorList>
            <person name="Simonazzi M."/>
            <person name="Shishido T.K."/>
            <person name="Delbaje E."/>
            <person name="Wahlsten M."/>
            <person name="Fewer D.P."/>
            <person name="Sivonen K."/>
            <person name="Pezzolesi L."/>
            <person name="Pistocchi R."/>
        </authorList>
    </citation>
    <scope>NUCLEOTIDE SEQUENCE [LARGE SCALE GENOMIC DNA]</scope>
    <source>
        <strain evidence="13">LRLZ20PSL1</strain>
    </source>
</reference>
<dbReference type="Pfam" id="PF01618">
    <property type="entry name" value="MotA_ExbB"/>
    <property type="match status" value="1"/>
</dbReference>
<comment type="caution">
    <text evidence="12">The sequence shown here is derived from an EMBL/GenBank/DDBJ whole genome shotgun (WGS) entry which is preliminary data.</text>
</comment>
<evidence type="ECO:0000256" key="4">
    <source>
        <dbReference type="ARBA" id="ARBA00022692"/>
    </source>
</evidence>
<evidence type="ECO:0000256" key="6">
    <source>
        <dbReference type="ARBA" id="ARBA00022989"/>
    </source>
</evidence>